<dbReference type="PANTHER" id="PTHR33477:SF3">
    <property type="entry name" value="P-LOOP NTPASE DOMAIN-CONTAINING PROTEIN LPA1 HOMOLOG 1"/>
    <property type="match status" value="1"/>
</dbReference>
<dbReference type="Proteomes" id="UP000195521">
    <property type="component" value="Unassembled WGS sequence"/>
</dbReference>
<accession>A0A1Y1JS64</accession>
<evidence type="ECO:0000313" key="1">
    <source>
        <dbReference type="EMBL" id="GAW83293.1"/>
    </source>
</evidence>
<dbReference type="SUPFAM" id="SSF52540">
    <property type="entry name" value="P-loop containing nucleoside triphosphate hydrolases"/>
    <property type="match status" value="1"/>
</dbReference>
<proteinExistence type="predicted"/>
<comment type="caution">
    <text evidence="1">The sequence shown here is derived from an EMBL/GenBank/DDBJ whole genome shotgun (WGS) entry which is preliminary data.</text>
</comment>
<dbReference type="Gene3D" id="3.40.50.300">
    <property type="entry name" value="P-loop containing nucleotide triphosphate hydrolases"/>
    <property type="match status" value="1"/>
</dbReference>
<name>A0A1Y1JS64_PLAGO</name>
<sequence>MNEDGLNNLIIEDIIRKNIEEKKEIVGKIIKFRDRIPLVEYKKKDDEMYICSKYYFINNIYIKVNKENDKIKLNFVNNKDNDEKEDSNFFHTKRSMVGEMLNVDECSNKLHTESSNDNMHVYTYNDEIYEGDYTDILNTELDNDIINDEFESEMQNTELCSQMLNTQLDSEMLNTELYNQMPNTDFENLVLTKFRERKLIIILSGTSGGGKSTLSCLLGLFLNIRRILSTDVIREVLRKYEIKDDKFLKFSTYESWKLNGSEDEETDKYAKPGEACSCKKNPEINNGDIHKREGCNVCKQYNPENTYPEMKKTENMEKMLQRCIENYSKQCELLFNYIDDIINDHITSKESIIIEGVHVNADMISKLSKKYPNNIIYFLVYINDRETSIRRFSSRSTHSNKEENKYIKNINYINHIQKYLLDETKYLHPSINYIENIDIYNSLEKVLRIIYSFG</sequence>
<dbReference type="OrthoDB" id="10263927at2759"/>
<organism evidence="1 2">
    <name type="scientific">Plasmodium gonderi</name>
    <dbReference type="NCBI Taxonomy" id="77519"/>
    <lineage>
        <taxon>Eukaryota</taxon>
        <taxon>Sar</taxon>
        <taxon>Alveolata</taxon>
        <taxon>Apicomplexa</taxon>
        <taxon>Aconoidasida</taxon>
        <taxon>Haemosporida</taxon>
        <taxon>Plasmodiidae</taxon>
        <taxon>Plasmodium</taxon>
        <taxon>Plasmodium (Plasmodium)</taxon>
    </lineage>
</organism>
<dbReference type="GeneID" id="39750036"/>
<dbReference type="AlphaFoldDB" id="A0A1Y1JS64"/>
<keyword evidence="2" id="KW-1185">Reference proteome</keyword>
<reference evidence="2" key="1">
    <citation type="submission" date="2017-04" db="EMBL/GenBank/DDBJ databases">
        <title>Plasmodium gonderi genome.</title>
        <authorList>
            <person name="Arisue N."/>
            <person name="Honma H."/>
            <person name="Kawai S."/>
            <person name="Tougan T."/>
            <person name="Tanabe K."/>
            <person name="Horii T."/>
        </authorList>
    </citation>
    <scope>NUCLEOTIDE SEQUENCE [LARGE SCALE GENOMIC DNA]</scope>
    <source>
        <strain evidence="2">ATCC 30045</strain>
    </source>
</reference>
<dbReference type="EMBL" id="BDQF01000015">
    <property type="protein sequence ID" value="GAW83293.1"/>
    <property type="molecule type" value="Genomic_DNA"/>
</dbReference>
<dbReference type="PANTHER" id="PTHR33477">
    <property type="entry name" value="P-LOOP NTPASE DOMAIN-CONTAINING PROTEIN LPA1 HOMOLOG 1"/>
    <property type="match status" value="1"/>
</dbReference>
<gene>
    <name evidence="1" type="ORF">PGO_140870</name>
</gene>
<dbReference type="OMA" id="DDEMYIC"/>
<evidence type="ECO:0008006" key="3">
    <source>
        <dbReference type="Google" id="ProtNLM"/>
    </source>
</evidence>
<evidence type="ECO:0000313" key="2">
    <source>
        <dbReference type="Proteomes" id="UP000195521"/>
    </source>
</evidence>
<dbReference type="RefSeq" id="XP_028545882.1">
    <property type="nucleotide sequence ID" value="XM_028690081.1"/>
</dbReference>
<protein>
    <recommendedName>
        <fullName evidence="3">Nucleoside triphosphate hydrolase</fullName>
    </recommendedName>
</protein>
<dbReference type="InterPro" id="IPR027417">
    <property type="entry name" value="P-loop_NTPase"/>
</dbReference>